<evidence type="ECO:0000256" key="4">
    <source>
        <dbReference type="ARBA" id="ARBA00023002"/>
    </source>
</evidence>
<evidence type="ECO:0000256" key="5">
    <source>
        <dbReference type="ARBA" id="ARBA00023033"/>
    </source>
</evidence>
<accession>A0AAD6ZBZ8</accession>
<dbReference type="InterPro" id="IPR036188">
    <property type="entry name" value="FAD/NAD-bd_sf"/>
</dbReference>
<dbReference type="Pfam" id="PF01494">
    <property type="entry name" value="FAD_binding_3"/>
    <property type="match status" value="1"/>
</dbReference>
<dbReference type="Proteomes" id="UP001218218">
    <property type="component" value="Unassembled WGS sequence"/>
</dbReference>
<evidence type="ECO:0000313" key="7">
    <source>
        <dbReference type="EMBL" id="KAJ7314800.1"/>
    </source>
</evidence>
<sequence>MPIDRVLIVGGGLAGPALALALARQNIRSSVFEIRPQRTIADGSIALAPNALRALDHVIGVYDRLKSAGFSYRRLAMHAEDGQLFGNVSQSDSEYDALRILRSTLHNTMLDACEEQPNFVEVRFGVTITQIEDGEDGVTLRFEDGSSARGDILIGADGIHSKIREHVLGASAPKPTFLGSCMVSGTLPLSSIKAPSDWEFPAVLITSVGMVAVWLHNVQGTEAAWYVSEDLPDKDRAAWREYGASGEAARAAKRNYAMVQQETIRSLMDNVQDDAVTLWTPHSMPDIPTWHRGRVCLIGDAAHALPPNGQGSAMAFEDAAYLSRLLTSEEAVKHGFERVFTKFEKNRRTRIDRVRVLGHGAGAAKGGTPAAWKYMLKKWAMSAYFAWNGYELKDERISSYDVTQQDIGVE</sequence>
<evidence type="ECO:0000256" key="3">
    <source>
        <dbReference type="ARBA" id="ARBA00022827"/>
    </source>
</evidence>
<proteinExistence type="inferred from homology"/>
<dbReference type="PANTHER" id="PTHR13789">
    <property type="entry name" value="MONOOXYGENASE"/>
    <property type="match status" value="1"/>
</dbReference>
<evidence type="ECO:0000256" key="2">
    <source>
        <dbReference type="ARBA" id="ARBA00022630"/>
    </source>
</evidence>
<evidence type="ECO:0000259" key="6">
    <source>
        <dbReference type="Pfam" id="PF01494"/>
    </source>
</evidence>
<dbReference type="AlphaFoldDB" id="A0AAD6ZBZ8"/>
<dbReference type="InterPro" id="IPR050493">
    <property type="entry name" value="FAD-dep_Monooxygenase_BioMet"/>
</dbReference>
<evidence type="ECO:0000313" key="8">
    <source>
        <dbReference type="Proteomes" id="UP001218218"/>
    </source>
</evidence>
<keyword evidence="5" id="KW-0503">Monooxygenase</keyword>
<reference evidence="7" key="1">
    <citation type="submission" date="2023-03" db="EMBL/GenBank/DDBJ databases">
        <title>Massive genome expansion in bonnet fungi (Mycena s.s.) driven by repeated elements and novel gene families across ecological guilds.</title>
        <authorList>
            <consortium name="Lawrence Berkeley National Laboratory"/>
            <person name="Harder C.B."/>
            <person name="Miyauchi S."/>
            <person name="Viragh M."/>
            <person name="Kuo A."/>
            <person name="Thoen E."/>
            <person name="Andreopoulos B."/>
            <person name="Lu D."/>
            <person name="Skrede I."/>
            <person name="Drula E."/>
            <person name="Henrissat B."/>
            <person name="Morin E."/>
            <person name="Kohler A."/>
            <person name="Barry K."/>
            <person name="LaButti K."/>
            <person name="Morin E."/>
            <person name="Salamov A."/>
            <person name="Lipzen A."/>
            <person name="Mereny Z."/>
            <person name="Hegedus B."/>
            <person name="Baldrian P."/>
            <person name="Stursova M."/>
            <person name="Weitz H."/>
            <person name="Taylor A."/>
            <person name="Grigoriev I.V."/>
            <person name="Nagy L.G."/>
            <person name="Martin F."/>
            <person name="Kauserud H."/>
        </authorList>
    </citation>
    <scope>NUCLEOTIDE SEQUENCE</scope>
    <source>
        <strain evidence="7">CBHHK002</strain>
    </source>
</reference>
<comment type="similarity">
    <text evidence="1">Belongs to the paxM FAD-dependent monooxygenase family.</text>
</comment>
<dbReference type="GO" id="GO:0071949">
    <property type="term" value="F:FAD binding"/>
    <property type="evidence" value="ECO:0007669"/>
    <property type="project" value="InterPro"/>
</dbReference>
<protein>
    <submittedName>
        <fullName evidence="7">Kynurenine 3-monooxygenase</fullName>
    </submittedName>
</protein>
<feature type="domain" description="FAD-binding" evidence="6">
    <location>
        <begin position="6"/>
        <end position="348"/>
    </location>
</feature>
<evidence type="ECO:0000256" key="1">
    <source>
        <dbReference type="ARBA" id="ARBA00007992"/>
    </source>
</evidence>
<keyword evidence="8" id="KW-1185">Reference proteome</keyword>
<keyword evidence="4" id="KW-0560">Oxidoreductase</keyword>
<dbReference type="GO" id="GO:0004497">
    <property type="term" value="F:monooxygenase activity"/>
    <property type="evidence" value="ECO:0007669"/>
    <property type="project" value="UniProtKB-KW"/>
</dbReference>
<gene>
    <name evidence="7" type="ORF">DFH08DRAFT_943132</name>
</gene>
<dbReference type="InterPro" id="IPR002938">
    <property type="entry name" value="FAD-bd"/>
</dbReference>
<keyword evidence="2" id="KW-0285">Flavoprotein</keyword>
<organism evidence="7 8">
    <name type="scientific">Mycena albidolilacea</name>
    <dbReference type="NCBI Taxonomy" id="1033008"/>
    <lineage>
        <taxon>Eukaryota</taxon>
        <taxon>Fungi</taxon>
        <taxon>Dikarya</taxon>
        <taxon>Basidiomycota</taxon>
        <taxon>Agaricomycotina</taxon>
        <taxon>Agaricomycetes</taxon>
        <taxon>Agaricomycetidae</taxon>
        <taxon>Agaricales</taxon>
        <taxon>Marasmiineae</taxon>
        <taxon>Mycenaceae</taxon>
        <taxon>Mycena</taxon>
    </lineage>
</organism>
<dbReference type="PRINTS" id="PR00420">
    <property type="entry name" value="RNGMNOXGNASE"/>
</dbReference>
<dbReference type="SUPFAM" id="SSF51905">
    <property type="entry name" value="FAD/NAD(P)-binding domain"/>
    <property type="match status" value="1"/>
</dbReference>
<dbReference type="Gene3D" id="3.50.50.60">
    <property type="entry name" value="FAD/NAD(P)-binding domain"/>
    <property type="match status" value="1"/>
</dbReference>
<comment type="caution">
    <text evidence="7">The sequence shown here is derived from an EMBL/GenBank/DDBJ whole genome shotgun (WGS) entry which is preliminary data.</text>
</comment>
<keyword evidence="3" id="KW-0274">FAD</keyword>
<dbReference type="PANTHER" id="PTHR13789:SF309">
    <property type="entry name" value="PUTATIVE (AFU_ORTHOLOGUE AFUA_6G14510)-RELATED"/>
    <property type="match status" value="1"/>
</dbReference>
<name>A0AAD6ZBZ8_9AGAR</name>
<dbReference type="EMBL" id="JARIHO010000065">
    <property type="protein sequence ID" value="KAJ7314800.1"/>
    <property type="molecule type" value="Genomic_DNA"/>
</dbReference>